<sequence>MALSAIRCSFTQIRKGRSVQSRAAFGNALSGALVIQPEAL</sequence>
<organism evidence="1 2">
    <name type="scientific">Alishewanella aestuarii B11</name>
    <dbReference type="NCBI Taxonomy" id="1197174"/>
    <lineage>
        <taxon>Bacteria</taxon>
        <taxon>Pseudomonadati</taxon>
        <taxon>Pseudomonadota</taxon>
        <taxon>Gammaproteobacteria</taxon>
        <taxon>Alteromonadales</taxon>
        <taxon>Alteromonadaceae</taxon>
        <taxon>Alishewanella</taxon>
    </lineage>
</organism>
<name>J1Q2S6_9ALTE</name>
<comment type="caution">
    <text evidence="1">The sequence shown here is derived from an EMBL/GenBank/DDBJ whole genome shotgun (WGS) entry which is preliminary data.</text>
</comment>
<dbReference type="AlphaFoldDB" id="J1Q2S6"/>
<evidence type="ECO:0000313" key="2">
    <source>
        <dbReference type="Proteomes" id="UP000012043"/>
    </source>
</evidence>
<evidence type="ECO:0000313" key="1">
    <source>
        <dbReference type="EMBL" id="EJI85363.1"/>
    </source>
</evidence>
<dbReference type="Proteomes" id="UP000012043">
    <property type="component" value="Unassembled WGS sequence"/>
</dbReference>
<proteinExistence type="predicted"/>
<reference evidence="1 2" key="1">
    <citation type="journal article" date="2012" name="J. Bacteriol.">
        <title>Genome Sequence of Pectin-Degrading Alishewanella aestuarii Strain B11T, Isolated from Tidal Flat Sediment.</title>
        <authorList>
            <person name="Jung J."/>
            <person name="Choi S."/>
            <person name="Chun J."/>
            <person name="Park W."/>
        </authorList>
    </citation>
    <scope>NUCLEOTIDE SEQUENCE [LARGE SCALE GENOMIC DNA]</scope>
    <source>
        <strain evidence="1 2">B11</strain>
    </source>
</reference>
<protein>
    <submittedName>
        <fullName evidence="1">Uncharacterized protein</fullName>
    </submittedName>
</protein>
<gene>
    <name evidence="1" type="ORF">AEST_17020</name>
</gene>
<keyword evidence="2" id="KW-1185">Reference proteome</keyword>
<accession>J1Q2S6</accession>
<dbReference type="EMBL" id="ALAB01000024">
    <property type="protein sequence ID" value="EJI85363.1"/>
    <property type="molecule type" value="Genomic_DNA"/>
</dbReference>